<feature type="domain" description="Protein kinase" evidence="8">
    <location>
        <begin position="477"/>
        <end position="737"/>
    </location>
</feature>
<feature type="region of interest" description="Disordered" evidence="7">
    <location>
        <begin position="166"/>
        <end position="210"/>
    </location>
</feature>
<dbReference type="FunFam" id="3.30.200.20:FF:000034">
    <property type="entry name" value="Kinase suppressor of Ras 1"/>
    <property type="match status" value="1"/>
</dbReference>
<evidence type="ECO:0000256" key="2">
    <source>
        <dbReference type="ARBA" id="ARBA00022741"/>
    </source>
</evidence>
<dbReference type="SMART" id="SM00220">
    <property type="entry name" value="S_TKc"/>
    <property type="match status" value="1"/>
</dbReference>
<dbReference type="InterPro" id="IPR011009">
    <property type="entry name" value="Kinase-like_dom_sf"/>
</dbReference>
<dbReference type="PROSITE" id="PS00108">
    <property type="entry name" value="PROTEIN_KINASE_ST"/>
    <property type="match status" value="1"/>
</dbReference>
<protein>
    <submittedName>
        <fullName evidence="9">Dual specificity protein kinase splB</fullName>
    </submittedName>
</protein>
<dbReference type="InterPro" id="IPR008271">
    <property type="entry name" value="Ser/Thr_kinase_AS"/>
</dbReference>
<name>A0A8K0N2Z9_COCNU</name>
<evidence type="ECO:0000259" key="8">
    <source>
        <dbReference type="PROSITE" id="PS50011"/>
    </source>
</evidence>
<dbReference type="OrthoDB" id="773193at2759"/>
<evidence type="ECO:0000256" key="6">
    <source>
        <dbReference type="ARBA" id="ARBA00048679"/>
    </source>
</evidence>
<dbReference type="Gene3D" id="1.10.510.10">
    <property type="entry name" value="Transferase(Phosphotransferase) domain 1"/>
    <property type="match status" value="1"/>
</dbReference>
<accession>A0A8K0N2Z9</accession>
<dbReference type="Gene3D" id="3.30.200.20">
    <property type="entry name" value="Phosphorylase Kinase, domain 1"/>
    <property type="match status" value="1"/>
</dbReference>
<evidence type="ECO:0000256" key="4">
    <source>
        <dbReference type="ARBA" id="ARBA00022840"/>
    </source>
</evidence>
<dbReference type="AlphaFoldDB" id="A0A8K0N2Z9"/>
<dbReference type="PANTHER" id="PTHR44329">
    <property type="entry name" value="SERINE/THREONINE-PROTEIN KINASE TNNI3K-RELATED"/>
    <property type="match status" value="1"/>
</dbReference>
<dbReference type="Pfam" id="PF07714">
    <property type="entry name" value="PK_Tyr_Ser-Thr"/>
    <property type="match status" value="1"/>
</dbReference>
<keyword evidence="1" id="KW-0808">Transferase</keyword>
<reference evidence="9" key="1">
    <citation type="journal article" date="2017" name="Gigascience">
        <title>The genome draft of coconut (Cocos nucifera).</title>
        <authorList>
            <person name="Xiao Y."/>
            <person name="Xu P."/>
            <person name="Fan H."/>
            <person name="Baudouin L."/>
            <person name="Xia W."/>
            <person name="Bocs S."/>
            <person name="Xu J."/>
            <person name="Li Q."/>
            <person name="Guo A."/>
            <person name="Zhou L."/>
            <person name="Li J."/>
            <person name="Wu Y."/>
            <person name="Ma Z."/>
            <person name="Armero A."/>
            <person name="Issali A.E."/>
            <person name="Liu N."/>
            <person name="Peng M."/>
            <person name="Yang Y."/>
        </authorList>
    </citation>
    <scope>NUCLEOTIDE SEQUENCE</scope>
    <source>
        <tissue evidence="9">Spear leaf of Hainan Tall coconut</tissue>
    </source>
</reference>
<evidence type="ECO:0000256" key="1">
    <source>
        <dbReference type="ARBA" id="ARBA00022679"/>
    </source>
</evidence>
<keyword evidence="3 9" id="KW-0418">Kinase</keyword>
<comment type="catalytic activity">
    <reaction evidence="6">
        <text>L-seryl-[protein] + ATP = O-phospho-L-seryl-[protein] + ADP + H(+)</text>
        <dbReference type="Rhea" id="RHEA:17989"/>
        <dbReference type="Rhea" id="RHEA-COMP:9863"/>
        <dbReference type="Rhea" id="RHEA-COMP:11604"/>
        <dbReference type="ChEBI" id="CHEBI:15378"/>
        <dbReference type="ChEBI" id="CHEBI:29999"/>
        <dbReference type="ChEBI" id="CHEBI:30616"/>
        <dbReference type="ChEBI" id="CHEBI:83421"/>
        <dbReference type="ChEBI" id="CHEBI:456216"/>
        <dbReference type="EC" id="2.7.11.1"/>
    </reaction>
</comment>
<feature type="compositionally biased region" description="Polar residues" evidence="7">
    <location>
        <begin position="297"/>
        <end position="318"/>
    </location>
</feature>
<evidence type="ECO:0000256" key="7">
    <source>
        <dbReference type="SAM" id="MobiDB-lite"/>
    </source>
</evidence>
<dbReference type="GO" id="GO:0005524">
    <property type="term" value="F:ATP binding"/>
    <property type="evidence" value="ECO:0007669"/>
    <property type="project" value="UniProtKB-KW"/>
</dbReference>
<keyword evidence="4" id="KW-0067">ATP-binding</keyword>
<organism evidence="9 10">
    <name type="scientific">Cocos nucifera</name>
    <name type="common">Coconut palm</name>
    <dbReference type="NCBI Taxonomy" id="13894"/>
    <lineage>
        <taxon>Eukaryota</taxon>
        <taxon>Viridiplantae</taxon>
        <taxon>Streptophyta</taxon>
        <taxon>Embryophyta</taxon>
        <taxon>Tracheophyta</taxon>
        <taxon>Spermatophyta</taxon>
        <taxon>Magnoliopsida</taxon>
        <taxon>Liliopsida</taxon>
        <taxon>Arecaceae</taxon>
        <taxon>Arecoideae</taxon>
        <taxon>Cocoseae</taxon>
        <taxon>Attaleinae</taxon>
        <taxon>Cocos</taxon>
    </lineage>
</organism>
<feature type="region of interest" description="Disordered" evidence="7">
    <location>
        <begin position="351"/>
        <end position="382"/>
    </location>
</feature>
<comment type="catalytic activity">
    <reaction evidence="5">
        <text>L-threonyl-[protein] + ATP = O-phospho-L-threonyl-[protein] + ADP + H(+)</text>
        <dbReference type="Rhea" id="RHEA:46608"/>
        <dbReference type="Rhea" id="RHEA-COMP:11060"/>
        <dbReference type="Rhea" id="RHEA-COMP:11605"/>
        <dbReference type="ChEBI" id="CHEBI:15378"/>
        <dbReference type="ChEBI" id="CHEBI:30013"/>
        <dbReference type="ChEBI" id="CHEBI:30616"/>
        <dbReference type="ChEBI" id="CHEBI:61977"/>
        <dbReference type="ChEBI" id="CHEBI:456216"/>
        <dbReference type="EC" id="2.7.11.1"/>
    </reaction>
</comment>
<dbReference type="CDD" id="cd13999">
    <property type="entry name" value="STKc_MAP3K-like"/>
    <property type="match status" value="1"/>
</dbReference>
<feature type="region of interest" description="Disordered" evidence="7">
    <location>
        <begin position="227"/>
        <end position="252"/>
    </location>
</feature>
<dbReference type="InterPro" id="IPR000719">
    <property type="entry name" value="Prot_kinase_dom"/>
</dbReference>
<feature type="compositionally biased region" description="Low complexity" evidence="7">
    <location>
        <begin position="366"/>
        <end position="379"/>
    </location>
</feature>
<feature type="compositionally biased region" description="Low complexity" evidence="7">
    <location>
        <begin position="68"/>
        <end position="88"/>
    </location>
</feature>
<dbReference type="PROSITE" id="PS50011">
    <property type="entry name" value="PROTEIN_KINASE_DOM"/>
    <property type="match status" value="1"/>
</dbReference>
<reference evidence="9" key="2">
    <citation type="submission" date="2019-07" db="EMBL/GenBank/DDBJ databases">
        <authorList>
            <person name="Yang Y."/>
            <person name="Bocs S."/>
            <person name="Baudouin L."/>
        </authorList>
    </citation>
    <scope>NUCLEOTIDE SEQUENCE</scope>
    <source>
        <tissue evidence="9">Spear leaf of Hainan Tall coconut</tissue>
    </source>
</reference>
<gene>
    <name evidence="9" type="ORF">COCNU_06G004110</name>
</gene>
<feature type="region of interest" description="Disordered" evidence="7">
    <location>
        <begin position="286"/>
        <end position="318"/>
    </location>
</feature>
<evidence type="ECO:0000313" key="9">
    <source>
        <dbReference type="EMBL" id="KAG1346582.1"/>
    </source>
</evidence>
<dbReference type="PRINTS" id="PR00109">
    <property type="entry name" value="TYRKINASE"/>
</dbReference>
<sequence>MEENCGSWVRRAKFSQAVYHRWDSSRLPAVCDCDWDLKPKISNLELKNRSSSLDLKPKRSNIELKNRSSSLELKPKSSSSDSCSSAIPSSAQLNSDLVLKPEVSVLEYSNAPSVQLSSQPVNDPVLKAKSFSSGLSVLSNPSRVEWDRSWGPKTMNTSLESPNFLSVPFSFQPDSNPSKPQPKGSDLHSSDISFHPDREPDSNPKSLESGKVSISSWRAITNYESPRSSLFTSGKKQKSKPKQRSSSPPSTTILSDVFKEARSIAQRFSSPQPSRKNPNKSLQRLIGKRFSSPPPSAKNSNKTLQIRRFTSSSPPKMSAFQDLSSIKASKNLKATLNSNISGSSMVSIYSGRPKTLPDSHNSVPLTSSRNSRTNQRSKSPIPTTVLHDVFKEARSIGKRFSTPPPSRKRADKTHEHYELTPPSPPNLSPLRHLSSAKASEQLKSRKDSAWAKYFDYGGGRVAAVESMEKWTVDLSKLYLGLRFSSGAHSRLYHGIYKDQPVAVKIIRQPDDDENGVMAARLEKQFTREVTFLSHLYHRNVIKLAGACKNPPVFCIITEYLSGGSLRAFLHKLDHKSLRLPTLIAISLDIARGMEFIHSQGVIHCDLKPENILFDQDFCVKIADFGIACEEAYCDALAEDPGTYRWMAPEMIRHKAYGRKVDVYSFGLLLWEMVTGTVPYEDMMPIQAAFAVVNKNLRPVIPANCPAPLQALIEQCWALDPGKRPQFRQIVKVLEQFQSSLACDGTL</sequence>
<comment type="caution">
    <text evidence="9">The sequence shown here is derived from an EMBL/GenBank/DDBJ whole genome shotgun (WGS) entry which is preliminary data.</text>
</comment>
<keyword evidence="2" id="KW-0547">Nucleotide-binding</keyword>
<dbReference type="InterPro" id="IPR001245">
    <property type="entry name" value="Ser-Thr/Tyr_kinase_cat_dom"/>
</dbReference>
<dbReference type="PANTHER" id="PTHR44329:SF73">
    <property type="entry name" value="OS01G0201200 PROTEIN"/>
    <property type="match status" value="1"/>
</dbReference>
<feature type="region of interest" description="Disordered" evidence="7">
    <location>
        <begin position="67"/>
        <end position="88"/>
    </location>
</feature>
<dbReference type="GO" id="GO:0004674">
    <property type="term" value="F:protein serine/threonine kinase activity"/>
    <property type="evidence" value="ECO:0007669"/>
    <property type="project" value="UniProtKB-EC"/>
</dbReference>
<dbReference type="EMBL" id="CM017877">
    <property type="protein sequence ID" value="KAG1346582.1"/>
    <property type="molecule type" value="Genomic_DNA"/>
</dbReference>
<dbReference type="Proteomes" id="UP000797356">
    <property type="component" value="Chromosome 6"/>
</dbReference>
<dbReference type="SUPFAM" id="SSF56112">
    <property type="entry name" value="Protein kinase-like (PK-like)"/>
    <property type="match status" value="1"/>
</dbReference>
<dbReference type="InterPro" id="IPR051681">
    <property type="entry name" value="Ser/Thr_Kinases-Pseudokinases"/>
</dbReference>
<proteinExistence type="predicted"/>
<evidence type="ECO:0000256" key="5">
    <source>
        <dbReference type="ARBA" id="ARBA00047899"/>
    </source>
</evidence>
<keyword evidence="10" id="KW-1185">Reference proteome</keyword>
<evidence type="ECO:0000256" key="3">
    <source>
        <dbReference type="ARBA" id="ARBA00022777"/>
    </source>
</evidence>
<feature type="compositionally biased region" description="Basic and acidic residues" evidence="7">
    <location>
        <begin position="185"/>
        <end position="202"/>
    </location>
</feature>
<feature type="region of interest" description="Disordered" evidence="7">
    <location>
        <begin position="394"/>
        <end position="441"/>
    </location>
</feature>
<evidence type="ECO:0000313" key="10">
    <source>
        <dbReference type="Proteomes" id="UP000797356"/>
    </source>
</evidence>